<dbReference type="AlphaFoldDB" id="A0AAW1KCU1"/>
<organism evidence="4 5">
    <name type="scientific">Saponaria officinalis</name>
    <name type="common">Common soapwort</name>
    <name type="synonym">Lychnis saponaria</name>
    <dbReference type="NCBI Taxonomy" id="3572"/>
    <lineage>
        <taxon>Eukaryota</taxon>
        <taxon>Viridiplantae</taxon>
        <taxon>Streptophyta</taxon>
        <taxon>Embryophyta</taxon>
        <taxon>Tracheophyta</taxon>
        <taxon>Spermatophyta</taxon>
        <taxon>Magnoliopsida</taxon>
        <taxon>eudicotyledons</taxon>
        <taxon>Gunneridae</taxon>
        <taxon>Pentapetalae</taxon>
        <taxon>Caryophyllales</taxon>
        <taxon>Caryophyllaceae</taxon>
        <taxon>Caryophylleae</taxon>
        <taxon>Saponaria</taxon>
    </lineage>
</organism>
<dbReference type="InterPro" id="IPR040390">
    <property type="entry name" value="TIFY/JAZ"/>
</dbReference>
<keyword evidence="2" id="KW-1184">Jasmonic acid signaling pathway</keyword>
<dbReference type="PROSITE" id="PS51320">
    <property type="entry name" value="TIFY"/>
    <property type="match status" value="1"/>
</dbReference>
<comment type="subcellular location">
    <subcellularLocation>
        <location evidence="2">Nucleus</location>
    </subcellularLocation>
</comment>
<dbReference type="PANTHER" id="PTHR33077:SF140">
    <property type="entry name" value="PROTEIN TIFY 10B"/>
    <property type="match status" value="1"/>
</dbReference>
<feature type="domain" description="Tify" evidence="3">
    <location>
        <begin position="93"/>
        <end position="128"/>
    </location>
</feature>
<evidence type="ECO:0000259" key="3">
    <source>
        <dbReference type="PROSITE" id="PS51320"/>
    </source>
</evidence>
<dbReference type="SMART" id="SM00979">
    <property type="entry name" value="TIFY"/>
    <property type="match status" value="1"/>
</dbReference>
<dbReference type="Pfam" id="PF09425">
    <property type="entry name" value="Jas_motif"/>
    <property type="match status" value="1"/>
</dbReference>
<dbReference type="InterPro" id="IPR010399">
    <property type="entry name" value="Tify_dom"/>
</dbReference>
<dbReference type="EMBL" id="JBDFQZ010000006">
    <property type="protein sequence ID" value="KAK9715622.1"/>
    <property type="molecule type" value="Genomic_DNA"/>
</dbReference>
<evidence type="ECO:0000313" key="4">
    <source>
        <dbReference type="EMBL" id="KAK9715622.1"/>
    </source>
</evidence>
<sequence length="259" mass="27863">MSNDCSSKFVTGQKMSFSQTCNLLSQYVKEKRALGISSNIDASRGVEGFNRSTMNLFPVKQAVDDTNGSVGRTINLFPQISGFDSRANKRASPEPSTAQLTIFYGGQVVVFNDLPADKATEVMNLASSFESNLKKRKVDTPASPVPITDVNPIPVAKPSLNQNSNPIPSQNLTVGAPPNFRNNVIPTVAAVPRVAVRAASDLPIARKASLHRFLEKRKDRLVGKAPVSENGADEGAAKAVEGKAWLGLNSLPIFQKQQL</sequence>
<gene>
    <name evidence="4" type="ORF">RND81_06G177800</name>
</gene>
<dbReference type="InterPro" id="IPR018467">
    <property type="entry name" value="CCT_CS"/>
</dbReference>
<keyword evidence="2" id="KW-0539">Nucleus</keyword>
<name>A0AAW1KCU1_SAPOF</name>
<dbReference type="GO" id="GO:2000022">
    <property type="term" value="P:regulation of jasmonic acid mediated signaling pathway"/>
    <property type="evidence" value="ECO:0007669"/>
    <property type="project" value="UniProtKB-UniRule"/>
</dbReference>
<dbReference type="Proteomes" id="UP001443914">
    <property type="component" value="Unassembled WGS sequence"/>
</dbReference>
<comment type="function">
    <text evidence="2">Repressor of jasmonate responses.</text>
</comment>
<reference evidence="4" key="1">
    <citation type="submission" date="2024-03" db="EMBL/GenBank/DDBJ databases">
        <title>WGS assembly of Saponaria officinalis var. Norfolk2.</title>
        <authorList>
            <person name="Jenkins J."/>
            <person name="Shu S."/>
            <person name="Grimwood J."/>
            <person name="Barry K."/>
            <person name="Goodstein D."/>
            <person name="Schmutz J."/>
            <person name="Leebens-Mack J."/>
            <person name="Osbourn A."/>
        </authorList>
    </citation>
    <scope>NUCLEOTIDE SEQUENCE [LARGE SCALE GENOMIC DNA]</scope>
    <source>
        <strain evidence="4">JIC</strain>
    </source>
</reference>
<comment type="caution">
    <text evidence="4">The sequence shown here is derived from an EMBL/GenBank/DDBJ whole genome shotgun (WGS) entry which is preliminary data.</text>
</comment>
<accession>A0AAW1KCU1</accession>
<comment type="domain">
    <text evidence="2">The jas domain is required for interaction with COI1.</text>
</comment>
<dbReference type="Pfam" id="PF06200">
    <property type="entry name" value="tify"/>
    <property type="match status" value="1"/>
</dbReference>
<evidence type="ECO:0000256" key="1">
    <source>
        <dbReference type="ARBA" id="ARBA00008614"/>
    </source>
</evidence>
<dbReference type="PANTHER" id="PTHR33077">
    <property type="entry name" value="PROTEIN TIFY 4A-RELATED-RELATED"/>
    <property type="match status" value="1"/>
</dbReference>
<protein>
    <recommendedName>
        <fullName evidence="2">Protein TIFY</fullName>
    </recommendedName>
    <alternativeName>
        <fullName evidence="2">Jasmonate ZIM domain-containing protein</fullName>
    </alternativeName>
</protein>
<proteinExistence type="inferred from homology"/>
<dbReference type="GO" id="GO:0005634">
    <property type="term" value="C:nucleus"/>
    <property type="evidence" value="ECO:0007669"/>
    <property type="project" value="UniProtKB-SubCell"/>
</dbReference>
<keyword evidence="5" id="KW-1185">Reference proteome</keyword>
<evidence type="ECO:0000256" key="2">
    <source>
        <dbReference type="RuleBase" id="RU369065"/>
    </source>
</evidence>
<comment type="similarity">
    <text evidence="1 2">Belongs to the TIFY/JAZ family.</text>
</comment>
<dbReference type="GO" id="GO:0009611">
    <property type="term" value="P:response to wounding"/>
    <property type="evidence" value="ECO:0007669"/>
    <property type="project" value="UniProtKB-UniRule"/>
</dbReference>
<dbReference type="GO" id="GO:0031347">
    <property type="term" value="P:regulation of defense response"/>
    <property type="evidence" value="ECO:0007669"/>
    <property type="project" value="UniProtKB-UniRule"/>
</dbReference>
<evidence type="ECO:0000313" key="5">
    <source>
        <dbReference type="Proteomes" id="UP001443914"/>
    </source>
</evidence>